<dbReference type="EMBL" id="BNJJ01000049">
    <property type="protein sequence ID" value="GHO89872.1"/>
    <property type="molecule type" value="Genomic_DNA"/>
</dbReference>
<dbReference type="PANTHER" id="PTHR42964:SF1">
    <property type="entry name" value="POLYKETIDE BIOSYNTHESIS ENOYL-COA HYDRATASE PKSH-RELATED"/>
    <property type="match status" value="1"/>
</dbReference>
<protein>
    <submittedName>
        <fullName evidence="2">Enoyl-CoA hydratase</fullName>
    </submittedName>
</protein>
<dbReference type="PANTHER" id="PTHR42964">
    <property type="entry name" value="ENOYL-COA HYDRATASE"/>
    <property type="match status" value="1"/>
</dbReference>
<dbReference type="InterPro" id="IPR051683">
    <property type="entry name" value="Enoyl-CoA_Hydratase/Isomerase"/>
</dbReference>
<gene>
    <name evidence="2" type="ORF">KSZ_78780</name>
</gene>
<dbReference type="Pfam" id="PF00378">
    <property type="entry name" value="ECH_1"/>
    <property type="match status" value="1"/>
</dbReference>
<evidence type="ECO:0000313" key="3">
    <source>
        <dbReference type="Proteomes" id="UP000635565"/>
    </source>
</evidence>
<dbReference type="InterPro" id="IPR001753">
    <property type="entry name" value="Enoyl-CoA_hydra/iso"/>
</dbReference>
<comment type="caution">
    <text evidence="2">The sequence shown here is derived from an EMBL/GenBank/DDBJ whole genome shotgun (WGS) entry which is preliminary data.</text>
</comment>
<dbReference type="InterPro" id="IPR029045">
    <property type="entry name" value="ClpP/crotonase-like_dom_sf"/>
</dbReference>
<evidence type="ECO:0000313" key="2">
    <source>
        <dbReference type="EMBL" id="GHO89872.1"/>
    </source>
</evidence>
<proteinExistence type="inferred from homology"/>
<organism evidence="2 3">
    <name type="scientific">Dictyobacter formicarum</name>
    <dbReference type="NCBI Taxonomy" id="2778368"/>
    <lineage>
        <taxon>Bacteria</taxon>
        <taxon>Bacillati</taxon>
        <taxon>Chloroflexota</taxon>
        <taxon>Ktedonobacteria</taxon>
        <taxon>Ktedonobacterales</taxon>
        <taxon>Dictyobacteraceae</taxon>
        <taxon>Dictyobacter</taxon>
    </lineage>
</organism>
<dbReference type="CDD" id="cd06558">
    <property type="entry name" value="crotonase-like"/>
    <property type="match status" value="1"/>
</dbReference>
<accession>A0ABQ3VVF1</accession>
<dbReference type="Gene3D" id="3.90.226.10">
    <property type="entry name" value="2-enoyl-CoA Hydratase, Chain A, domain 1"/>
    <property type="match status" value="1"/>
</dbReference>
<dbReference type="Proteomes" id="UP000635565">
    <property type="component" value="Unassembled WGS sequence"/>
</dbReference>
<comment type="similarity">
    <text evidence="1">Belongs to the enoyl-CoA hydratase/isomerase family.</text>
</comment>
<name>A0ABQ3VVF1_9CHLR</name>
<evidence type="ECO:0000256" key="1">
    <source>
        <dbReference type="ARBA" id="ARBA00005254"/>
    </source>
</evidence>
<keyword evidence="3" id="KW-1185">Reference proteome</keyword>
<reference evidence="2 3" key="1">
    <citation type="journal article" date="2021" name="Int. J. Syst. Evol. Microbiol.">
        <title>Reticulibacter mediterranei gen. nov., sp. nov., within the new family Reticulibacteraceae fam. nov., and Ktedonospora formicarum gen. nov., sp. nov., Ktedonobacter robiniae sp. nov., Dictyobacter formicarum sp. nov. and Dictyobacter arantiisoli sp. nov., belonging to the class Ktedonobacteria.</title>
        <authorList>
            <person name="Yabe S."/>
            <person name="Zheng Y."/>
            <person name="Wang C.M."/>
            <person name="Sakai Y."/>
            <person name="Abe K."/>
            <person name="Yokota A."/>
            <person name="Donadio S."/>
            <person name="Cavaletti L."/>
            <person name="Monciardini P."/>
        </authorList>
    </citation>
    <scope>NUCLEOTIDE SEQUENCE [LARGE SCALE GENOMIC DNA]</scope>
    <source>
        <strain evidence="2 3">SOSP1-9</strain>
    </source>
</reference>
<dbReference type="InterPro" id="IPR014748">
    <property type="entry name" value="Enoyl-CoA_hydra_C"/>
</dbReference>
<sequence>MATMFHHLSVDYRFENKIAVITLQRPQVRNALNAQLIQELTEVFTQLSVDEQLHGVILTGEGKAFCAGADINMMQEAISYTAAQNVEDALRLSDMLHAINTFPCPVIARVNGDTLGGGIGLIAVCDIVIAADNARMAFSEVKLGIAPAVISPYVLRKIGENMARVLFVTGERFSAARAHEIGLVHAVVPLEHLDDAVSRAVNELISGGPQAIRACKALALQVGQMNTENSRRYTAETIAHLRTSPEGQEGLRAFLEKRPPHFTVSSHGSKEK</sequence>
<dbReference type="Gene3D" id="1.10.12.10">
    <property type="entry name" value="Lyase 2-enoyl-coa Hydratase, Chain A, domain 2"/>
    <property type="match status" value="1"/>
</dbReference>
<dbReference type="SUPFAM" id="SSF52096">
    <property type="entry name" value="ClpP/crotonase"/>
    <property type="match status" value="1"/>
</dbReference>